<feature type="transmembrane region" description="Helical" evidence="8">
    <location>
        <begin position="222"/>
        <end position="245"/>
    </location>
</feature>
<reference evidence="9 10" key="1">
    <citation type="submission" date="2024-01" db="EMBL/GenBank/DDBJ databases">
        <title>Hyphobacterium bacterium isolated from marine sediment.</title>
        <authorList>
            <person name="Zhao S."/>
        </authorList>
    </citation>
    <scope>NUCLEOTIDE SEQUENCE [LARGE SCALE GENOMIC DNA]</scope>
    <source>
        <strain evidence="9 10">Y60-23</strain>
    </source>
</reference>
<name>A0ABU7LZ34_9PROT</name>
<evidence type="ECO:0000256" key="3">
    <source>
        <dbReference type="ARBA" id="ARBA00022448"/>
    </source>
</evidence>
<dbReference type="RefSeq" id="WP_330196363.1">
    <property type="nucleotide sequence ID" value="NZ_JAZDRO010000003.1"/>
</dbReference>
<evidence type="ECO:0000256" key="6">
    <source>
        <dbReference type="ARBA" id="ARBA00022989"/>
    </source>
</evidence>
<evidence type="ECO:0000256" key="7">
    <source>
        <dbReference type="ARBA" id="ARBA00023136"/>
    </source>
</evidence>
<organism evidence="9 10">
    <name type="scientific">Hyphobacterium marinum</name>
    <dbReference type="NCBI Taxonomy" id="3116574"/>
    <lineage>
        <taxon>Bacteria</taxon>
        <taxon>Pseudomonadati</taxon>
        <taxon>Pseudomonadota</taxon>
        <taxon>Alphaproteobacteria</taxon>
        <taxon>Maricaulales</taxon>
        <taxon>Maricaulaceae</taxon>
        <taxon>Hyphobacterium</taxon>
    </lineage>
</organism>
<feature type="transmembrane region" description="Helical" evidence="8">
    <location>
        <begin position="95"/>
        <end position="117"/>
    </location>
</feature>
<comment type="subcellular location">
    <subcellularLocation>
        <location evidence="1">Cell membrane</location>
        <topology evidence="1">Multi-pass membrane protein</topology>
    </subcellularLocation>
</comment>
<keyword evidence="7 8" id="KW-0472">Membrane</keyword>
<dbReference type="InterPro" id="IPR038770">
    <property type="entry name" value="Na+/solute_symporter_sf"/>
</dbReference>
<evidence type="ECO:0000256" key="1">
    <source>
        <dbReference type="ARBA" id="ARBA00004651"/>
    </source>
</evidence>
<comment type="similarity">
    <text evidence="2">Belongs to the auxin efflux carrier (TC 2.A.69) family.</text>
</comment>
<evidence type="ECO:0000313" key="9">
    <source>
        <dbReference type="EMBL" id="MEE2566812.1"/>
    </source>
</evidence>
<evidence type="ECO:0000313" key="10">
    <source>
        <dbReference type="Proteomes" id="UP001310692"/>
    </source>
</evidence>
<keyword evidence="6 8" id="KW-1133">Transmembrane helix</keyword>
<feature type="transmembrane region" description="Helical" evidence="8">
    <location>
        <begin position="62"/>
        <end position="83"/>
    </location>
</feature>
<evidence type="ECO:0000256" key="4">
    <source>
        <dbReference type="ARBA" id="ARBA00022475"/>
    </source>
</evidence>
<feature type="transmembrane region" description="Helical" evidence="8">
    <location>
        <begin position="191"/>
        <end position="215"/>
    </location>
</feature>
<comment type="caution">
    <text evidence="9">The sequence shown here is derived from an EMBL/GenBank/DDBJ whole genome shotgun (WGS) entry which is preliminary data.</text>
</comment>
<keyword evidence="3" id="KW-0813">Transport</keyword>
<keyword evidence="4" id="KW-1003">Cell membrane</keyword>
<gene>
    <name evidence="9" type="ORF">V0U35_08980</name>
</gene>
<feature type="transmembrane region" description="Helical" evidence="8">
    <location>
        <begin position="251"/>
        <end position="271"/>
    </location>
</feature>
<evidence type="ECO:0000256" key="8">
    <source>
        <dbReference type="SAM" id="Phobius"/>
    </source>
</evidence>
<keyword evidence="5 8" id="KW-0812">Transmembrane</keyword>
<feature type="transmembrane region" description="Helical" evidence="8">
    <location>
        <begin position="123"/>
        <end position="146"/>
    </location>
</feature>
<dbReference type="Pfam" id="PF03547">
    <property type="entry name" value="Mem_trans"/>
    <property type="match status" value="1"/>
</dbReference>
<keyword evidence="10" id="KW-1185">Reference proteome</keyword>
<dbReference type="InterPro" id="IPR004776">
    <property type="entry name" value="Mem_transp_PIN-like"/>
</dbReference>
<evidence type="ECO:0000256" key="5">
    <source>
        <dbReference type="ARBA" id="ARBA00022692"/>
    </source>
</evidence>
<dbReference type="PANTHER" id="PTHR36838">
    <property type="entry name" value="AUXIN EFFLUX CARRIER FAMILY PROTEIN"/>
    <property type="match status" value="1"/>
</dbReference>
<dbReference type="Proteomes" id="UP001310692">
    <property type="component" value="Unassembled WGS sequence"/>
</dbReference>
<accession>A0ABU7LZ34</accession>
<dbReference type="Gene3D" id="1.20.1530.20">
    <property type="match status" value="1"/>
</dbReference>
<proteinExistence type="inferred from homology"/>
<dbReference type="PANTHER" id="PTHR36838:SF4">
    <property type="entry name" value="AUXIN EFFLUX CARRIER FAMILY PROTEIN"/>
    <property type="match status" value="1"/>
</dbReference>
<feature type="transmembrane region" description="Helical" evidence="8">
    <location>
        <begin position="158"/>
        <end position="179"/>
    </location>
</feature>
<evidence type="ECO:0000256" key="2">
    <source>
        <dbReference type="ARBA" id="ARBA00010145"/>
    </source>
</evidence>
<sequence>MSPLLASLLPVFGVIALGWALRRSGLVKADAWPGITRLTYVGLSPALLFSVISTADFDGITVGPAILAVAAGFLGMGALILALRPLIPASGPSFTSIFQAGARWNGLLILALAVIAWGTEGEVLVSLIMVVTIPIVNIMAVTVLSVWGEGAKPDLRSVALRIVTNPLILGCLAGAAANALGLFQSGAVADILALIGRAALPLILLSVGAGLDFAALKERPHLLAISVVLKLAIAPVMFGLMAWMLGATGDAFALVVLVGASPSAASAYVLAQQMGGDSRLTAGDVTATTLLSLLTIPLAMEIATRIAPV</sequence>
<protein>
    <submittedName>
        <fullName evidence="9">AEC family transporter</fullName>
    </submittedName>
</protein>
<dbReference type="EMBL" id="JAZDRO010000003">
    <property type="protein sequence ID" value="MEE2566812.1"/>
    <property type="molecule type" value="Genomic_DNA"/>
</dbReference>